<dbReference type="PANTHER" id="PTHR43162">
    <property type="match status" value="1"/>
</dbReference>
<reference evidence="2 3" key="1">
    <citation type="submission" date="2019-07" db="EMBL/GenBank/DDBJ databases">
        <authorList>
            <person name="Huq M.A."/>
        </authorList>
    </citation>
    <scope>NUCLEOTIDE SEQUENCE [LARGE SCALE GENOMIC DNA]</scope>
    <source>
        <strain evidence="2 3">MAH-19</strain>
    </source>
</reference>
<sequence length="272" mass="29314">MNYKYIILGGTGHIGTALAKALEDRGERVLAAGHDEVDVFDTRSLSGFFGQGERAFILNPPAPPDADTLEQETKSMQAVIAAAKNSNLEKIVAASTYGAQAGNHIGDLGVLYEMEQGLKAQQVPLAIIRSAYYMSNFDQSLNVVRETGNLPSLYPADFELPMVAPADIGLFAAELMGNGQTGLFHIEGPKRYTIQDVANAFSEALNKPVNVAVTREADWERSLIQSGFSEKAAASFVNMTRLTLYGPSEDVNRPHLGSTSLLSYINNLVNSA</sequence>
<dbReference type="SUPFAM" id="SSF51735">
    <property type="entry name" value="NAD(P)-binding Rossmann-fold domains"/>
    <property type="match status" value="1"/>
</dbReference>
<dbReference type="Pfam" id="PF04321">
    <property type="entry name" value="RmlD_sub_bind"/>
    <property type="match status" value="1"/>
</dbReference>
<gene>
    <name evidence="2" type="ORF">FO440_15200</name>
</gene>
<dbReference type="Gene3D" id="3.40.50.720">
    <property type="entry name" value="NAD(P)-binding Rossmann-like Domain"/>
    <property type="match status" value="1"/>
</dbReference>
<keyword evidence="3" id="KW-1185">Reference proteome</keyword>
<dbReference type="InterPro" id="IPR029903">
    <property type="entry name" value="RmlD-like-bd"/>
</dbReference>
<evidence type="ECO:0000313" key="3">
    <source>
        <dbReference type="Proteomes" id="UP000318733"/>
    </source>
</evidence>
<accession>A0A556MMU3</accession>
<dbReference type="EMBL" id="VLPK01000002">
    <property type="protein sequence ID" value="TSJ41128.1"/>
    <property type="molecule type" value="Genomic_DNA"/>
</dbReference>
<organism evidence="2 3">
    <name type="scientific">Mucilaginibacter corticis</name>
    <dbReference type="NCBI Taxonomy" id="2597670"/>
    <lineage>
        <taxon>Bacteria</taxon>
        <taxon>Pseudomonadati</taxon>
        <taxon>Bacteroidota</taxon>
        <taxon>Sphingobacteriia</taxon>
        <taxon>Sphingobacteriales</taxon>
        <taxon>Sphingobacteriaceae</taxon>
        <taxon>Mucilaginibacter</taxon>
    </lineage>
</organism>
<protein>
    <submittedName>
        <fullName evidence="2">Sugar nucleotide-binding protein</fullName>
    </submittedName>
</protein>
<dbReference type="InterPro" id="IPR036291">
    <property type="entry name" value="NAD(P)-bd_dom_sf"/>
</dbReference>
<dbReference type="Proteomes" id="UP000318733">
    <property type="component" value="Unassembled WGS sequence"/>
</dbReference>
<dbReference type="PANTHER" id="PTHR43162:SF1">
    <property type="entry name" value="PRESTALK A DIFFERENTIATION PROTEIN A"/>
    <property type="match status" value="1"/>
</dbReference>
<feature type="domain" description="RmlD-like substrate binding" evidence="1">
    <location>
        <begin position="6"/>
        <end position="83"/>
    </location>
</feature>
<dbReference type="Gene3D" id="3.90.25.10">
    <property type="entry name" value="UDP-galactose 4-epimerase, domain 1"/>
    <property type="match status" value="1"/>
</dbReference>
<evidence type="ECO:0000259" key="1">
    <source>
        <dbReference type="Pfam" id="PF04321"/>
    </source>
</evidence>
<comment type="caution">
    <text evidence="2">The sequence shown here is derived from an EMBL/GenBank/DDBJ whole genome shotgun (WGS) entry which is preliminary data.</text>
</comment>
<dbReference type="InterPro" id="IPR051604">
    <property type="entry name" value="Ergot_Alk_Oxidoreductase"/>
</dbReference>
<proteinExistence type="predicted"/>
<dbReference type="OrthoDB" id="112777at2"/>
<dbReference type="AlphaFoldDB" id="A0A556MMU3"/>
<evidence type="ECO:0000313" key="2">
    <source>
        <dbReference type="EMBL" id="TSJ41128.1"/>
    </source>
</evidence>
<name>A0A556MMU3_9SPHI</name>